<accession>A0A379F5V1</accession>
<reference evidence="2 3" key="1">
    <citation type="submission" date="2018-06" db="EMBL/GenBank/DDBJ databases">
        <authorList>
            <consortium name="Pathogen Informatics"/>
            <person name="Doyle S."/>
        </authorList>
    </citation>
    <scope>NUCLEOTIDE SEQUENCE [LARGE SCALE GENOMIC DNA]</scope>
    <source>
        <strain evidence="2 3">NCTC10376</strain>
    </source>
</reference>
<dbReference type="Proteomes" id="UP000254331">
    <property type="component" value="Unassembled WGS sequence"/>
</dbReference>
<protein>
    <submittedName>
        <fullName evidence="2">Uncharacterized conserved protein</fullName>
    </submittedName>
</protein>
<gene>
    <name evidence="2" type="ORF">NCTC10376_00761</name>
</gene>
<organism evidence="2 3">
    <name type="scientific">Proteus vulgaris</name>
    <dbReference type="NCBI Taxonomy" id="585"/>
    <lineage>
        <taxon>Bacteria</taxon>
        <taxon>Pseudomonadati</taxon>
        <taxon>Pseudomonadota</taxon>
        <taxon>Gammaproteobacteria</taxon>
        <taxon>Enterobacterales</taxon>
        <taxon>Morganellaceae</taxon>
        <taxon>Proteus</taxon>
    </lineage>
</organism>
<dbReference type="RefSeq" id="WP_036938561.1">
    <property type="nucleotide sequence ID" value="NZ_CABMNT010000001.1"/>
</dbReference>
<evidence type="ECO:0000313" key="3">
    <source>
        <dbReference type="Proteomes" id="UP000254331"/>
    </source>
</evidence>
<feature type="domain" description="DUF1722" evidence="1">
    <location>
        <begin position="121"/>
        <end position="238"/>
    </location>
</feature>
<evidence type="ECO:0000259" key="1">
    <source>
        <dbReference type="Pfam" id="PF08349"/>
    </source>
</evidence>
<dbReference type="PANTHER" id="PTHR30087">
    <property type="entry name" value="INNER MEMBRANE PROTEIN"/>
    <property type="match status" value="1"/>
</dbReference>
<name>A0A379F5V1_PROVU</name>
<dbReference type="OrthoDB" id="495783at2"/>
<dbReference type="InterPro" id="IPR013560">
    <property type="entry name" value="DUF1722"/>
</dbReference>
<dbReference type="AlphaFoldDB" id="A0A379F5V1"/>
<dbReference type="PANTHER" id="PTHR30087:SF0">
    <property type="entry name" value="INNER MEMBRANE PROTEIN"/>
    <property type="match status" value="1"/>
</dbReference>
<evidence type="ECO:0000313" key="2">
    <source>
        <dbReference type="EMBL" id="SUC14936.1"/>
    </source>
</evidence>
<dbReference type="Pfam" id="PF08349">
    <property type="entry name" value="DUF1722"/>
    <property type="match status" value="1"/>
</dbReference>
<dbReference type="EMBL" id="UGTW01000001">
    <property type="protein sequence ID" value="SUC14936.1"/>
    <property type="molecule type" value="Genomic_DNA"/>
</dbReference>
<dbReference type="GeneID" id="93395100"/>
<sequence length="248" mass="28825">MERKESYLGLSSEIMSNNNSQLQAELEQLCHIMGTENIGIVQIDAHDTNNPFLIQGYIGKEGDHFASSLDAVFPQLCVEQLSQPKALDNFLTRFFTRVDYQQQVYQSLSKGALVKFHSRYKYLIMAYSQVAYRELGRYIANLSDDIPLENIAMKYQRKLMEALSIAPNREGQTNALMHMAGYFKRSLNSQQKQTMAQTILQYRQGVVPFAKPYELLQYWLTVYPDDYLINQRYFSPYPSAFNYLRDQL</sequence>
<proteinExistence type="predicted"/>